<dbReference type="PROSITE" id="PS50110">
    <property type="entry name" value="RESPONSE_REGULATORY"/>
    <property type="match status" value="1"/>
</dbReference>
<keyword evidence="10" id="KW-1185">Reference proteome</keyword>
<keyword evidence="4 9" id="KW-0808">Transferase</keyword>
<accession>A0A323V1R2</accession>
<dbReference type="EMBL" id="QKNV01000691">
    <property type="protein sequence ID" value="PZA18752.1"/>
    <property type="molecule type" value="Genomic_DNA"/>
</dbReference>
<evidence type="ECO:0000256" key="3">
    <source>
        <dbReference type="ARBA" id="ARBA00022553"/>
    </source>
</evidence>
<name>A0A323V1R2_9ACTN</name>
<dbReference type="InterPro" id="IPR005467">
    <property type="entry name" value="His_kinase_dom"/>
</dbReference>
<dbReference type="SMART" id="SM00387">
    <property type="entry name" value="HATPase_c"/>
    <property type="match status" value="1"/>
</dbReference>
<comment type="caution">
    <text evidence="6">Lacks conserved residue(s) required for the propagation of feature annotation.</text>
</comment>
<dbReference type="SUPFAM" id="SSF55874">
    <property type="entry name" value="ATPase domain of HSP90 chaperone/DNA topoisomerase II/histidine kinase"/>
    <property type="match status" value="1"/>
</dbReference>
<feature type="non-terminal residue" evidence="9">
    <location>
        <position position="149"/>
    </location>
</feature>
<dbReference type="PANTHER" id="PTHR45339">
    <property type="entry name" value="HYBRID SIGNAL TRANSDUCTION HISTIDINE KINASE J"/>
    <property type="match status" value="1"/>
</dbReference>
<dbReference type="Gene3D" id="3.40.50.2300">
    <property type="match status" value="1"/>
</dbReference>
<dbReference type="GO" id="GO:0004673">
    <property type="term" value="F:protein histidine kinase activity"/>
    <property type="evidence" value="ECO:0007669"/>
    <property type="project" value="UniProtKB-EC"/>
</dbReference>
<keyword evidence="3" id="KW-0597">Phosphoprotein</keyword>
<sequence length="149" mass="16603">NVSCTLLDRSNDKVWLRLEVKDTGIGMTPEQPAKLFQAFTQADPSTPRKYGGTGLGLTISRRIVKLMQGDMGVSSSANQGSNFFIELVLPLQESQDQSHHQLLMEQLRGVRILAVDDNVSTREMLKETLRSYDMDAHTCHSAEQALQLV</sequence>
<dbReference type="PROSITE" id="PS50109">
    <property type="entry name" value="HIS_KIN"/>
    <property type="match status" value="1"/>
</dbReference>
<dbReference type="InterPro" id="IPR001789">
    <property type="entry name" value="Sig_transdc_resp-reg_receiver"/>
</dbReference>
<feature type="domain" description="Histidine kinase" evidence="7">
    <location>
        <begin position="16"/>
        <end position="91"/>
    </location>
</feature>
<evidence type="ECO:0000259" key="8">
    <source>
        <dbReference type="PROSITE" id="PS50110"/>
    </source>
</evidence>
<comment type="catalytic activity">
    <reaction evidence="1">
        <text>ATP + protein L-histidine = ADP + protein N-phospho-L-histidine.</text>
        <dbReference type="EC" id="2.7.13.3"/>
    </reaction>
</comment>
<comment type="caution">
    <text evidence="9">The sequence shown here is derived from an EMBL/GenBank/DDBJ whole genome shotgun (WGS) entry which is preliminary data.</text>
</comment>
<organism evidence="9 10">
    <name type="scientific">Modestobacter versicolor</name>
    <dbReference type="NCBI Taxonomy" id="429133"/>
    <lineage>
        <taxon>Bacteria</taxon>
        <taxon>Bacillati</taxon>
        <taxon>Actinomycetota</taxon>
        <taxon>Actinomycetes</taxon>
        <taxon>Geodermatophilales</taxon>
        <taxon>Geodermatophilaceae</taxon>
        <taxon>Modestobacter</taxon>
    </lineage>
</organism>
<dbReference type="InterPro" id="IPR004358">
    <property type="entry name" value="Sig_transdc_His_kin-like_C"/>
</dbReference>
<dbReference type="Gene3D" id="3.30.565.10">
    <property type="entry name" value="Histidine kinase-like ATPase, C-terminal domain"/>
    <property type="match status" value="1"/>
</dbReference>
<dbReference type="InterPro" id="IPR036890">
    <property type="entry name" value="HATPase_C_sf"/>
</dbReference>
<dbReference type="PANTHER" id="PTHR45339:SF1">
    <property type="entry name" value="HYBRID SIGNAL TRANSDUCTION HISTIDINE KINASE J"/>
    <property type="match status" value="1"/>
</dbReference>
<dbReference type="EC" id="2.7.13.3" evidence="2"/>
<reference evidence="9 10" key="1">
    <citation type="submission" date="2018-06" db="EMBL/GenBank/DDBJ databases">
        <title>Draft genome sequence of Modestobacter versicolor CP153-2.</title>
        <authorList>
            <person name="Gundlapally S.R."/>
        </authorList>
    </citation>
    <scope>NUCLEOTIDE SEQUENCE [LARGE SCALE GENOMIC DNA]</scope>
    <source>
        <strain evidence="9 10">CP153-2</strain>
    </source>
</reference>
<dbReference type="AlphaFoldDB" id="A0A323V1R2"/>
<protein>
    <recommendedName>
        <fullName evidence="2">histidine kinase</fullName>
        <ecNumber evidence="2">2.7.13.3</ecNumber>
    </recommendedName>
</protein>
<evidence type="ECO:0000259" key="7">
    <source>
        <dbReference type="PROSITE" id="PS50109"/>
    </source>
</evidence>
<dbReference type="InterPro" id="IPR003594">
    <property type="entry name" value="HATPase_dom"/>
</dbReference>
<evidence type="ECO:0000256" key="1">
    <source>
        <dbReference type="ARBA" id="ARBA00000085"/>
    </source>
</evidence>
<evidence type="ECO:0000256" key="6">
    <source>
        <dbReference type="PROSITE-ProRule" id="PRU00169"/>
    </source>
</evidence>
<dbReference type="GO" id="GO:0000160">
    <property type="term" value="P:phosphorelay signal transduction system"/>
    <property type="evidence" value="ECO:0007669"/>
    <property type="project" value="UniProtKB-KW"/>
</dbReference>
<keyword evidence="4 9" id="KW-0418">Kinase</keyword>
<dbReference type="Proteomes" id="UP000247602">
    <property type="component" value="Unassembled WGS sequence"/>
</dbReference>
<feature type="non-terminal residue" evidence="9">
    <location>
        <position position="1"/>
    </location>
</feature>
<keyword evidence="5" id="KW-0902">Two-component regulatory system</keyword>
<feature type="domain" description="Response regulatory" evidence="8">
    <location>
        <begin position="111"/>
        <end position="149"/>
    </location>
</feature>
<dbReference type="RefSeq" id="WP_258373116.1">
    <property type="nucleotide sequence ID" value="NZ_QKNV01000691.1"/>
</dbReference>
<dbReference type="PRINTS" id="PR00344">
    <property type="entry name" value="BCTRLSENSOR"/>
</dbReference>
<proteinExistence type="predicted"/>
<evidence type="ECO:0000313" key="10">
    <source>
        <dbReference type="Proteomes" id="UP000247602"/>
    </source>
</evidence>
<evidence type="ECO:0000313" key="9">
    <source>
        <dbReference type="EMBL" id="PZA18752.1"/>
    </source>
</evidence>
<dbReference type="Pfam" id="PF02518">
    <property type="entry name" value="HATPase_c"/>
    <property type="match status" value="1"/>
</dbReference>
<evidence type="ECO:0000256" key="5">
    <source>
        <dbReference type="ARBA" id="ARBA00023012"/>
    </source>
</evidence>
<evidence type="ECO:0000256" key="4">
    <source>
        <dbReference type="ARBA" id="ARBA00022777"/>
    </source>
</evidence>
<dbReference type="CDD" id="cd16922">
    <property type="entry name" value="HATPase_EvgS-ArcB-TorS-like"/>
    <property type="match status" value="1"/>
</dbReference>
<evidence type="ECO:0000256" key="2">
    <source>
        <dbReference type="ARBA" id="ARBA00012438"/>
    </source>
</evidence>
<gene>
    <name evidence="9" type="ORF">DMO24_24425</name>
</gene>